<evidence type="ECO:0000313" key="2">
    <source>
        <dbReference type="Proteomes" id="UP000184322"/>
    </source>
</evidence>
<evidence type="ECO:0000313" key="1">
    <source>
        <dbReference type="EMBL" id="APJ38518.1"/>
    </source>
</evidence>
<dbReference type="STRING" id="48003.BLA55_02510"/>
<gene>
    <name evidence="1" type="ORF">BLA55_02510</name>
</gene>
<accession>A0A1L4FSE0</accession>
<dbReference type="EMBL" id="CP017813">
    <property type="protein sequence ID" value="APJ38518.1"/>
    <property type="molecule type" value="Genomic_DNA"/>
</dbReference>
<name>A0A1L4FSE0_9BACT</name>
<reference evidence="2" key="1">
    <citation type="submission" date="2016-10" db="EMBL/GenBank/DDBJ databases">
        <authorList>
            <person name="Beylefeld A."/>
            <person name="Abolnik C."/>
        </authorList>
    </citation>
    <scope>NUCLEOTIDE SEQUENCE [LARGE SCALE GENOMIC DNA]</scope>
    <source>
        <strain evidence="2">B359_6</strain>
    </source>
</reference>
<organism evidence="1 2">
    <name type="scientific">Mycoplasmopsis pullorum</name>
    <dbReference type="NCBI Taxonomy" id="48003"/>
    <lineage>
        <taxon>Bacteria</taxon>
        <taxon>Bacillati</taxon>
        <taxon>Mycoplasmatota</taxon>
        <taxon>Mycoplasmoidales</taxon>
        <taxon>Metamycoplasmataceae</taxon>
        <taxon>Mycoplasmopsis</taxon>
    </lineage>
</organism>
<dbReference type="AlphaFoldDB" id="A0A1L4FSE0"/>
<proteinExistence type="predicted"/>
<dbReference type="Proteomes" id="UP000184322">
    <property type="component" value="Chromosome"/>
</dbReference>
<sequence>MNQKNLLNNKNKKNTFYYFRNSKFFKKIKRIYYLTIYNFKTSWYHKAFELSQNFFQINNLAVIDYKTFQKNLKINSKRSWNISIRESIKVFSNKENEELLKNFFIFFILQVYKKFYKRKIYSRVFRNNPYFKSKTKYDHIDLDHVKRKYYYKFLKNIENTPNHNEYIIKLLKILN</sequence>
<keyword evidence="2" id="KW-1185">Reference proteome</keyword>
<protein>
    <submittedName>
        <fullName evidence="1">Uncharacterized protein</fullName>
    </submittedName>
</protein>
<dbReference type="KEGG" id="mpul:BLA55_02510"/>